<reference evidence="2" key="2">
    <citation type="submission" date="2020-07" db="EMBL/GenBank/DDBJ databases">
        <authorList>
            <person name="Vera ALvarez R."/>
            <person name="Arias-Moreno D.M."/>
            <person name="Jimenez-Jacinto V."/>
            <person name="Jimenez-Bremont J.F."/>
            <person name="Swaminathan K."/>
            <person name="Moose S.P."/>
            <person name="Guerrero-Gonzalez M.L."/>
            <person name="Marino-Ramirez L."/>
            <person name="Landsman D."/>
            <person name="Rodriguez-Kessler M."/>
            <person name="Delgado-Sanchez P."/>
        </authorList>
    </citation>
    <scope>NUCLEOTIDE SEQUENCE</scope>
    <source>
        <tissue evidence="2">Cladode</tissue>
    </source>
</reference>
<dbReference type="GO" id="GO:0005737">
    <property type="term" value="C:cytoplasm"/>
    <property type="evidence" value="ECO:0007669"/>
    <property type="project" value="TreeGrafter"/>
</dbReference>
<dbReference type="InterPro" id="IPR052587">
    <property type="entry name" value="TELO2-interacting_protein_1"/>
</dbReference>
<dbReference type="EMBL" id="GISG01250879">
    <property type="protein sequence ID" value="MBA4671421.1"/>
    <property type="molecule type" value="Transcribed_RNA"/>
</dbReference>
<dbReference type="PANTHER" id="PTHR18460:SF3">
    <property type="entry name" value="TELO2-INTERACTING PROTEIN 1 HOMOLOG"/>
    <property type="match status" value="1"/>
</dbReference>
<name>A0A7C9EJD2_OPUST</name>
<dbReference type="Pfam" id="PF24181">
    <property type="entry name" value="TPR_TTI1_C"/>
    <property type="match status" value="1"/>
</dbReference>
<evidence type="ECO:0000259" key="1">
    <source>
        <dbReference type="Pfam" id="PF24181"/>
    </source>
</evidence>
<sequence>MIPGQSDEELTCCNDLVNPEEWEGILLKLNDNRRYRRIVASIAASCLTAVTPLLASEKEPACLIALQTLEDGIIALAKVEEAYRHERETREGIEEVASLCHRLKDILGIAEESADENRLLPAMNKIWPFLVTCVRNGVPVPVRRCLKVVSNVVKICGGDFFSRRFHNDGFHFWKLLTTSPFKRRAITKDEKAPLLLPYRSTSRTLEDPISESSTLKIQAAMLHVIANIAHDKRSSSAFKVVLKKLGGLVVGVACSGVSGLHDASIDALSGLASIDPDLIWLLLADVYYSLKDNEEVCPPNSIFPELVEILPPPVSPKDYLYVQYGGQTYGFDIDHSSVESAFRKLFPEGFSLQKH</sequence>
<reference evidence="2" key="1">
    <citation type="journal article" date="2013" name="J. Plant Res.">
        <title>Effect of fungi and light on seed germination of three Opuntia species from semiarid lands of central Mexico.</title>
        <authorList>
            <person name="Delgado-Sanchez P."/>
            <person name="Jimenez-Bremont J.F."/>
            <person name="Guerrero-Gonzalez Mde L."/>
            <person name="Flores J."/>
        </authorList>
    </citation>
    <scope>NUCLEOTIDE SEQUENCE</scope>
    <source>
        <tissue evidence="2">Cladode</tissue>
    </source>
</reference>
<proteinExistence type="predicted"/>
<protein>
    <recommendedName>
        <fullName evidence="1">TTI1 C-terminal TPR domain-containing protein</fullName>
    </recommendedName>
</protein>
<dbReference type="AlphaFoldDB" id="A0A7C9EJD2"/>
<feature type="domain" description="TTI1 C-terminal TPR" evidence="1">
    <location>
        <begin position="45"/>
        <end position="280"/>
    </location>
</feature>
<organism evidence="2">
    <name type="scientific">Opuntia streptacantha</name>
    <name type="common">Prickly pear cactus</name>
    <name type="synonym">Opuntia cardona</name>
    <dbReference type="NCBI Taxonomy" id="393608"/>
    <lineage>
        <taxon>Eukaryota</taxon>
        <taxon>Viridiplantae</taxon>
        <taxon>Streptophyta</taxon>
        <taxon>Embryophyta</taxon>
        <taxon>Tracheophyta</taxon>
        <taxon>Spermatophyta</taxon>
        <taxon>Magnoliopsida</taxon>
        <taxon>eudicotyledons</taxon>
        <taxon>Gunneridae</taxon>
        <taxon>Pentapetalae</taxon>
        <taxon>Caryophyllales</taxon>
        <taxon>Cactineae</taxon>
        <taxon>Cactaceae</taxon>
        <taxon>Opuntioideae</taxon>
        <taxon>Opuntia</taxon>
    </lineage>
</organism>
<evidence type="ECO:0000313" key="2">
    <source>
        <dbReference type="EMBL" id="MBA4671421.1"/>
    </source>
</evidence>
<dbReference type="InterPro" id="IPR057567">
    <property type="entry name" value="TPR_TTI1_C"/>
</dbReference>
<dbReference type="PANTHER" id="PTHR18460">
    <property type="entry name" value="TEL2 INTERACTING PROTEIN 1 TTI1 FAMILY MEMBER"/>
    <property type="match status" value="1"/>
</dbReference>
<accession>A0A7C9EJD2</accession>